<dbReference type="EMBL" id="ML976121">
    <property type="protein sequence ID" value="KAF1937915.1"/>
    <property type="molecule type" value="Genomic_DNA"/>
</dbReference>
<dbReference type="OrthoDB" id="3940997at2759"/>
<keyword evidence="2" id="KW-1185">Reference proteome</keyword>
<gene>
    <name evidence="1" type="ORF">EJ02DRAFT_355731</name>
</gene>
<dbReference type="Proteomes" id="UP000800038">
    <property type="component" value="Unassembled WGS sequence"/>
</dbReference>
<accession>A0A6A5SBC4</accession>
<feature type="non-terminal residue" evidence="1">
    <location>
        <position position="1"/>
    </location>
</feature>
<reference evidence="1" key="1">
    <citation type="journal article" date="2020" name="Stud. Mycol.">
        <title>101 Dothideomycetes genomes: a test case for predicting lifestyles and emergence of pathogens.</title>
        <authorList>
            <person name="Haridas S."/>
            <person name="Albert R."/>
            <person name="Binder M."/>
            <person name="Bloem J."/>
            <person name="Labutti K."/>
            <person name="Salamov A."/>
            <person name="Andreopoulos B."/>
            <person name="Baker S."/>
            <person name="Barry K."/>
            <person name="Bills G."/>
            <person name="Bluhm B."/>
            <person name="Cannon C."/>
            <person name="Castanera R."/>
            <person name="Culley D."/>
            <person name="Daum C."/>
            <person name="Ezra D."/>
            <person name="Gonzalez J."/>
            <person name="Henrissat B."/>
            <person name="Kuo A."/>
            <person name="Liang C."/>
            <person name="Lipzen A."/>
            <person name="Lutzoni F."/>
            <person name="Magnuson J."/>
            <person name="Mondo S."/>
            <person name="Nolan M."/>
            <person name="Ohm R."/>
            <person name="Pangilinan J."/>
            <person name="Park H.-J."/>
            <person name="Ramirez L."/>
            <person name="Alfaro M."/>
            <person name="Sun H."/>
            <person name="Tritt A."/>
            <person name="Yoshinaga Y."/>
            <person name="Zwiers L.-H."/>
            <person name="Turgeon B."/>
            <person name="Goodwin S."/>
            <person name="Spatafora J."/>
            <person name="Crous P."/>
            <person name="Grigoriev I."/>
        </authorList>
    </citation>
    <scope>NUCLEOTIDE SEQUENCE</scope>
    <source>
        <strain evidence="1">CBS 161.51</strain>
    </source>
</reference>
<sequence>IHNMDKKGFYLSKSKGSTMIFSKTSWEPGGCHDAIQDGSREWITLIAAMCADSVPLHRVGARIWLRCASGVRESAWDHSHLSLEEHTLTRSCTGTWMETPITYTTYHT</sequence>
<proteinExistence type="predicted"/>
<name>A0A6A5SBC4_9PLEO</name>
<organism evidence="1 2">
    <name type="scientific">Clathrospora elynae</name>
    <dbReference type="NCBI Taxonomy" id="706981"/>
    <lineage>
        <taxon>Eukaryota</taxon>
        <taxon>Fungi</taxon>
        <taxon>Dikarya</taxon>
        <taxon>Ascomycota</taxon>
        <taxon>Pezizomycotina</taxon>
        <taxon>Dothideomycetes</taxon>
        <taxon>Pleosporomycetidae</taxon>
        <taxon>Pleosporales</taxon>
        <taxon>Diademaceae</taxon>
        <taxon>Clathrospora</taxon>
    </lineage>
</organism>
<protein>
    <submittedName>
        <fullName evidence="1">Uncharacterized protein</fullName>
    </submittedName>
</protein>
<evidence type="ECO:0000313" key="2">
    <source>
        <dbReference type="Proteomes" id="UP000800038"/>
    </source>
</evidence>
<dbReference type="AlphaFoldDB" id="A0A6A5SBC4"/>
<evidence type="ECO:0000313" key="1">
    <source>
        <dbReference type="EMBL" id="KAF1937915.1"/>
    </source>
</evidence>